<dbReference type="GO" id="GO:0000160">
    <property type="term" value="P:phosphorelay signal transduction system"/>
    <property type="evidence" value="ECO:0007669"/>
    <property type="project" value="InterPro"/>
</dbReference>
<feature type="domain" description="Response regulatory" evidence="3">
    <location>
        <begin position="19"/>
        <end position="135"/>
    </location>
</feature>
<dbReference type="SMART" id="SM00448">
    <property type="entry name" value="REC"/>
    <property type="match status" value="1"/>
</dbReference>
<dbReference type="InterPro" id="IPR036890">
    <property type="entry name" value="HATPase_C_sf"/>
</dbReference>
<dbReference type="InterPro" id="IPR052016">
    <property type="entry name" value="Bact_Sigma-Reg"/>
</dbReference>
<dbReference type="EMBL" id="SMDC01000008">
    <property type="protein sequence ID" value="TCW34875.1"/>
    <property type="molecule type" value="Genomic_DNA"/>
</dbReference>
<dbReference type="InterPro" id="IPR036457">
    <property type="entry name" value="PPM-type-like_dom_sf"/>
</dbReference>
<feature type="modified residue" description="4-aspartylphosphate" evidence="2">
    <location>
        <position position="68"/>
    </location>
</feature>
<evidence type="ECO:0000313" key="5">
    <source>
        <dbReference type="Proteomes" id="UP000295247"/>
    </source>
</evidence>
<dbReference type="AlphaFoldDB" id="A0A4R4A816"/>
<dbReference type="SUPFAM" id="SSF52172">
    <property type="entry name" value="CheY-like"/>
    <property type="match status" value="1"/>
</dbReference>
<protein>
    <submittedName>
        <fullName evidence="4">Histidine kinase-like protein</fullName>
    </submittedName>
</protein>
<keyword evidence="4" id="KW-0808">Transferase</keyword>
<dbReference type="SUPFAM" id="SSF55874">
    <property type="entry name" value="ATPase domain of HSP90 chaperone/DNA topoisomerase II/histidine kinase"/>
    <property type="match status" value="1"/>
</dbReference>
<dbReference type="Gene3D" id="3.40.50.2300">
    <property type="match status" value="1"/>
</dbReference>
<dbReference type="SUPFAM" id="SSF81606">
    <property type="entry name" value="PP2C-like"/>
    <property type="match status" value="1"/>
</dbReference>
<dbReference type="Gene3D" id="3.60.40.10">
    <property type="entry name" value="PPM-type phosphatase domain"/>
    <property type="match status" value="1"/>
</dbReference>
<dbReference type="Proteomes" id="UP000295247">
    <property type="component" value="Unassembled WGS sequence"/>
</dbReference>
<dbReference type="CDD" id="cd16936">
    <property type="entry name" value="HATPase_RsbW-like"/>
    <property type="match status" value="1"/>
</dbReference>
<accession>A0A4R4A816</accession>
<evidence type="ECO:0000259" key="3">
    <source>
        <dbReference type="PROSITE" id="PS50110"/>
    </source>
</evidence>
<dbReference type="PANTHER" id="PTHR43156">
    <property type="entry name" value="STAGE II SPORULATION PROTEIN E-RELATED"/>
    <property type="match status" value="1"/>
</dbReference>
<keyword evidence="4" id="KW-0418">Kinase</keyword>
<evidence type="ECO:0000313" key="4">
    <source>
        <dbReference type="EMBL" id="TCW34875.1"/>
    </source>
</evidence>
<dbReference type="InterPro" id="IPR011006">
    <property type="entry name" value="CheY-like_superfamily"/>
</dbReference>
<name>A0A4R4A816_MARGR</name>
<dbReference type="InterPro" id="IPR001932">
    <property type="entry name" value="PPM-type_phosphatase-like_dom"/>
</dbReference>
<dbReference type="RefSeq" id="WP_132230012.1">
    <property type="nucleotide sequence ID" value="NZ_NRRH01000013.1"/>
</dbReference>
<dbReference type="SMART" id="SM00331">
    <property type="entry name" value="PP2C_SIG"/>
    <property type="match status" value="1"/>
</dbReference>
<evidence type="ECO:0000256" key="1">
    <source>
        <dbReference type="ARBA" id="ARBA00022801"/>
    </source>
</evidence>
<reference evidence="4 5" key="1">
    <citation type="submission" date="2019-03" db="EMBL/GenBank/DDBJ databases">
        <title>Genomic Encyclopedia of Type Strains, Phase IV (KMG-IV): sequencing the most valuable type-strain genomes for metagenomic binning, comparative biology and taxonomic classification.</title>
        <authorList>
            <person name="Goeker M."/>
        </authorList>
    </citation>
    <scope>NUCLEOTIDE SEQUENCE [LARGE SCALE GENOMIC DNA]</scope>
    <source>
        <strain evidence="4 5">DSM 203</strain>
    </source>
</reference>
<sequence length="570" mass="62301">MDVSTTGAVGDSPREQRGTALIVDDELANCRLLSRMLQREGFRTLEALSGEVALELFVDERPDIVFMDVMMPRLSGLETTTRIKQLSGMDFVPVIFLTALSDEESMTSCIAAGGDDFLSKPFSLGVLKSRIRAMERVRDLHRRLAAQKLALAELLEREHEEQALAERVLSYAVGNRNVEVERLALLQRPAALFNGDLVLTQRLPDGGLRILLGDFTGHGLAAAFGALPVADIFHTMTRRGADDARVLAAINRKLHQVLPADRFMAAVLISISATGDTLFWWNGGMPSGWLRTHEALVELPSHALPLGIQAEFPMREQHHRVALSPGDRLLLMSDGLLEALDREGRMFIERGLMELLHGWQPGVSLLPALIEALDRHCEQTEQLDDIALLECPLDAATVPVSNGQLVRGSSGSWRWSLELRDGQIGNPPSLRAALGPLGLLDGLEAQEGALETVFAELYANALEHGVLGLSSRMKRTADGFEQYYRERATRLAEGCHGWVRVEVGFTPVEGGGEVVVSVADSGTGFALDTEHFTAPDAACPWGRGLTLVRGLCESVSIDASGSRVEAHYRW</sequence>
<dbReference type="InterPro" id="IPR001789">
    <property type="entry name" value="Sig_transdc_resp-reg_receiver"/>
</dbReference>
<dbReference type="Gene3D" id="3.30.565.10">
    <property type="entry name" value="Histidine kinase-like ATPase, C-terminal domain"/>
    <property type="match status" value="1"/>
</dbReference>
<keyword evidence="1" id="KW-0378">Hydrolase</keyword>
<comment type="caution">
    <text evidence="4">The sequence shown here is derived from an EMBL/GenBank/DDBJ whole genome shotgun (WGS) entry which is preliminary data.</text>
</comment>
<evidence type="ECO:0000256" key="2">
    <source>
        <dbReference type="PROSITE-ProRule" id="PRU00169"/>
    </source>
</evidence>
<proteinExistence type="predicted"/>
<dbReference type="PROSITE" id="PS50110">
    <property type="entry name" value="RESPONSE_REGULATORY"/>
    <property type="match status" value="1"/>
</dbReference>
<dbReference type="GO" id="GO:0016791">
    <property type="term" value="F:phosphatase activity"/>
    <property type="evidence" value="ECO:0007669"/>
    <property type="project" value="TreeGrafter"/>
</dbReference>
<gene>
    <name evidence="4" type="ORF">EDC29_10835</name>
</gene>
<dbReference type="Pfam" id="PF00072">
    <property type="entry name" value="Response_reg"/>
    <property type="match status" value="1"/>
</dbReference>
<dbReference type="Pfam" id="PF07228">
    <property type="entry name" value="SpoIIE"/>
    <property type="match status" value="1"/>
</dbReference>
<dbReference type="GO" id="GO:0016301">
    <property type="term" value="F:kinase activity"/>
    <property type="evidence" value="ECO:0007669"/>
    <property type="project" value="UniProtKB-KW"/>
</dbReference>
<keyword evidence="2" id="KW-0597">Phosphoprotein</keyword>
<dbReference type="PANTHER" id="PTHR43156:SF2">
    <property type="entry name" value="STAGE II SPORULATION PROTEIN E"/>
    <property type="match status" value="1"/>
</dbReference>
<organism evidence="4 5">
    <name type="scientific">Marichromatium gracile</name>
    <name type="common">Chromatium gracile</name>
    <dbReference type="NCBI Taxonomy" id="1048"/>
    <lineage>
        <taxon>Bacteria</taxon>
        <taxon>Pseudomonadati</taxon>
        <taxon>Pseudomonadota</taxon>
        <taxon>Gammaproteobacteria</taxon>
        <taxon>Chromatiales</taxon>
        <taxon>Chromatiaceae</taxon>
        <taxon>Marichromatium</taxon>
    </lineage>
</organism>